<feature type="domain" description="HTH tetR-type" evidence="3">
    <location>
        <begin position="1"/>
        <end position="61"/>
    </location>
</feature>
<dbReference type="InterPro" id="IPR050109">
    <property type="entry name" value="HTH-type_TetR-like_transc_reg"/>
</dbReference>
<gene>
    <name evidence="4" type="ORF">GA0061070_103927</name>
</gene>
<proteinExistence type="predicted"/>
<dbReference type="SUPFAM" id="SSF46689">
    <property type="entry name" value="Homeodomain-like"/>
    <property type="match status" value="1"/>
</dbReference>
<evidence type="ECO:0000313" key="4">
    <source>
        <dbReference type="EMBL" id="SCC57305.1"/>
    </source>
</evidence>
<dbReference type="EMBL" id="FMBC01000039">
    <property type="protein sequence ID" value="SCC57305.1"/>
    <property type="molecule type" value="Genomic_DNA"/>
</dbReference>
<reference evidence="5" key="1">
    <citation type="submission" date="2016-08" db="EMBL/GenBank/DDBJ databases">
        <authorList>
            <person name="Varghese N."/>
            <person name="Submissions Spin"/>
        </authorList>
    </citation>
    <scope>NUCLEOTIDE SEQUENCE [LARGE SCALE GENOMIC DNA]</scope>
    <source>
        <strain evidence="5">REICA_142</strain>
    </source>
</reference>
<dbReference type="Gene3D" id="1.10.357.10">
    <property type="entry name" value="Tetracycline Repressor, domain 2"/>
    <property type="match status" value="1"/>
</dbReference>
<evidence type="ECO:0000256" key="1">
    <source>
        <dbReference type="ARBA" id="ARBA00023125"/>
    </source>
</evidence>
<accession>A0A1C4FNY8</accession>
<dbReference type="PROSITE" id="PS50977">
    <property type="entry name" value="HTH_TETR_2"/>
    <property type="match status" value="1"/>
</dbReference>
<dbReference type="InterPro" id="IPR023772">
    <property type="entry name" value="DNA-bd_HTH_TetR-type_CS"/>
</dbReference>
<dbReference type="InterPro" id="IPR001647">
    <property type="entry name" value="HTH_TetR"/>
</dbReference>
<keyword evidence="5" id="KW-1185">Reference proteome</keyword>
<evidence type="ECO:0000259" key="3">
    <source>
        <dbReference type="PROSITE" id="PS50977"/>
    </source>
</evidence>
<dbReference type="GO" id="GO:0003677">
    <property type="term" value="F:DNA binding"/>
    <property type="evidence" value="ECO:0007669"/>
    <property type="project" value="UniProtKB-UniRule"/>
</dbReference>
<organism evidence="4 5">
    <name type="scientific">Kosakonia oryziphila</name>
    <dbReference type="NCBI Taxonomy" id="1005667"/>
    <lineage>
        <taxon>Bacteria</taxon>
        <taxon>Pseudomonadati</taxon>
        <taxon>Pseudomonadota</taxon>
        <taxon>Gammaproteobacteria</taxon>
        <taxon>Enterobacterales</taxon>
        <taxon>Enterobacteriaceae</taxon>
        <taxon>Kosakonia</taxon>
    </lineage>
</organism>
<name>A0A1C4FNY8_9ENTR</name>
<dbReference type="Pfam" id="PF00440">
    <property type="entry name" value="TetR_N"/>
    <property type="match status" value="1"/>
</dbReference>
<protein>
    <submittedName>
        <fullName evidence="4">Transcriptional regulator, TetR family</fullName>
    </submittedName>
</protein>
<dbReference type="AlphaFoldDB" id="A0A1C4FNY8"/>
<sequence length="184" mass="21246">MNRHELILRAARTCMIEKGFHNASIKNIAACANVSAGLIYRYFENKDSIIEALVSDIVNNMKSHMDDKPRRDENQPLDIFQTSDFFADLQDNIFMLMDIASAATRNPRYKKLVVQAHNALQDDIVRREKQQHPEMDESIIRTRHYVITLLLDGVIVQCGRKGYVIDDELRQMINAIVHKLIHAK</sequence>
<dbReference type="InterPro" id="IPR009057">
    <property type="entry name" value="Homeodomain-like_sf"/>
</dbReference>
<evidence type="ECO:0000256" key="2">
    <source>
        <dbReference type="PROSITE-ProRule" id="PRU00335"/>
    </source>
</evidence>
<dbReference type="PRINTS" id="PR00455">
    <property type="entry name" value="HTHTETR"/>
</dbReference>
<keyword evidence="1 2" id="KW-0238">DNA-binding</keyword>
<dbReference type="Proteomes" id="UP000198515">
    <property type="component" value="Unassembled WGS sequence"/>
</dbReference>
<feature type="DNA-binding region" description="H-T-H motif" evidence="2">
    <location>
        <begin position="24"/>
        <end position="43"/>
    </location>
</feature>
<evidence type="ECO:0000313" key="5">
    <source>
        <dbReference type="Proteomes" id="UP000198515"/>
    </source>
</evidence>
<dbReference type="PANTHER" id="PTHR30055">
    <property type="entry name" value="HTH-TYPE TRANSCRIPTIONAL REGULATOR RUTR"/>
    <property type="match status" value="1"/>
</dbReference>
<dbReference type="PROSITE" id="PS01081">
    <property type="entry name" value="HTH_TETR_1"/>
    <property type="match status" value="1"/>
</dbReference>